<gene>
    <name evidence="1" type="ORF">JF50_14700</name>
</gene>
<sequence length="76" mass="9043">MKKYRHYVYRILVICGCCDVASEMFMTLNKLKELNSKNPQQAAQVFRSVRLRLPKKPSRGLLELLFGRIRVWRESQ</sequence>
<accession>A0A0C1Q835</accession>
<reference evidence="1 2" key="1">
    <citation type="submission" date="2014-12" db="EMBL/GenBank/DDBJ databases">
        <title>Draft Genome Sequence of Pseudoalteromonas luteoviolacea HI1.</title>
        <authorList>
            <person name="Asahina A.Y."/>
            <person name="Hadfield M.G."/>
        </authorList>
    </citation>
    <scope>NUCLEOTIDE SEQUENCE [LARGE SCALE GENOMIC DNA]</scope>
    <source>
        <strain evidence="1 2">HI1</strain>
    </source>
</reference>
<proteinExistence type="predicted"/>
<comment type="caution">
    <text evidence="1">The sequence shown here is derived from an EMBL/GenBank/DDBJ whole genome shotgun (WGS) entry which is preliminary data.</text>
</comment>
<evidence type="ECO:0000313" key="2">
    <source>
        <dbReference type="Proteomes" id="UP000031327"/>
    </source>
</evidence>
<dbReference type="Proteomes" id="UP000031327">
    <property type="component" value="Unassembled WGS sequence"/>
</dbReference>
<protein>
    <submittedName>
        <fullName evidence="1">Uncharacterized protein</fullName>
    </submittedName>
</protein>
<dbReference type="AlphaFoldDB" id="A0A0C1Q835"/>
<dbReference type="EMBL" id="JWIC01000007">
    <property type="protein sequence ID" value="KID55650.1"/>
    <property type="molecule type" value="Genomic_DNA"/>
</dbReference>
<name>A0A0C1Q835_9GAMM</name>
<evidence type="ECO:0000313" key="1">
    <source>
        <dbReference type="EMBL" id="KID55650.1"/>
    </source>
</evidence>
<organism evidence="1 2">
    <name type="scientific">Pseudoalteromonas luteoviolacea</name>
    <dbReference type="NCBI Taxonomy" id="43657"/>
    <lineage>
        <taxon>Bacteria</taxon>
        <taxon>Pseudomonadati</taxon>
        <taxon>Pseudomonadota</taxon>
        <taxon>Gammaproteobacteria</taxon>
        <taxon>Alteromonadales</taxon>
        <taxon>Pseudoalteromonadaceae</taxon>
        <taxon>Pseudoalteromonas</taxon>
    </lineage>
</organism>